<proteinExistence type="predicted"/>
<dbReference type="Pfam" id="PF10502">
    <property type="entry name" value="Peptidase_S26"/>
    <property type="match status" value="1"/>
</dbReference>
<reference evidence="8" key="1">
    <citation type="submission" date="2010-08" db="EMBL/GenBank/DDBJ databases">
        <authorList>
            <person name="Muzny D."/>
            <person name="Qin X."/>
            <person name="Buhay C."/>
            <person name="Dugan-Rocha S."/>
            <person name="Ding Y."/>
            <person name="Chen G."/>
            <person name="Hawes A."/>
            <person name="Holder M."/>
            <person name="Jhangiani S."/>
            <person name="Johnson A."/>
            <person name="Khan Z."/>
            <person name="Li Z."/>
            <person name="Liu W."/>
            <person name="Liu X."/>
            <person name="Perez L."/>
            <person name="Shen H."/>
            <person name="Wang Q."/>
            <person name="Watt J."/>
            <person name="Xi L."/>
            <person name="Xin Y."/>
            <person name="Zhou J."/>
            <person name="Deng J."/>
            <person name="Jiang H."/>
            <person name="Liu Y."/>
            <person name="Qu J."/>
            <person name="Song X.-Z."/>
            <person name="Zhang L."/>
            <person name="Villasana D."/>
            <person name="Johnson A."/>
            <person name="Liu J."/>
            <person name="Liyanage D."/>
            <person name="Lorensuhewa L."/>
            <person name="Robinson T."/>
            <person name="Song A."/>
            <person name="Song B.-B."/>
            <person name="Dinh H."/>
            <person name="Thornton R."/>
            <person name="Coyle M."/>
            <person name="Francisco L."/>
            <person name="Jackson L."/>
            <person name="Javaid M."/>
            <person name="Korchina V."/>
            <person name="Kovar C."/>
            <person name="Mata R."/>
            <person name="Mathew T."/>
            <person name="Ngo R."/>
            <person name="Nguyen L."/>
            <person name="Nguyen N."/>
            <person name="Okwuonu G."/>
            <person name="Ongeri F."/>
            <person name="Pham C."/>
            <person name="Simmons D."/>
            <person name="Wilczek-Boney K."/>
            <person name="Hale W."/>
            <person name="Jakkamsetti A."/>
            <person name="Pham P."/>
            <person name="Ruth R."/>
            <person name="San Lucas F."/>
            <person name="Warren J."/>
            <person name="Zhang J."/>
            <person name="Zhao Z."/>
            <person name="Zhou C."/>
            <person name="Zhu D."/>
            <person name="Lee S."/>
            <person name="Bess C."/>
            <person name="Blankenburg K."/>
            <person name="Forbes L."/>
            <person name="Fu Q."/>
            <person name="Gubbala S."/>
            <person name="Hirani K."/>
            <person name="Jayaseelan J.C."/>
            <person name="Lara F."/>
            <person name="Munidasa M."/>
            <person name="Palculict T."/>
            <person name="Patil S."/>
            <person name="Pu L.-L."/>
            <person name="Saada N."/>
            <person name="Tang L."/>
            <person name="Weissenberger G."/>
            <person name="Zhu Y."/>
            <person name="Hemphill L."/>
            <person name="Shang Y."/>
            <person name="Youmans B."/>
            <person name="Ayvaz T."/>
            <person name="Ross M."/>
            <person name="Santibanez J."/>
            <person name="Aqrawi P."/>
            <person name="Gross S."/>
            <person name="Joshi V."/>
            <person name="Fowler G."/>
            <person name="Nazareth L."/>
            <person name="Reid J."/>
            <person name="Worley K."/>
            <person name="Petrosino J."/>
            <person name="Highlander S."/>
            <person name="Gibbs R."/>
        </authorList>
    </citation>
    <scope>NUCLEOTIDE SEQUENCE [LARGE SCALE GENOMIC DNA]</scope>
    <source>
        <strain evidence="8">DSM 15272</strain>
    </source>
</reference>
<feature type="domain" description="Peptidase S26" evidence="7">
    <location>
        <begin position="29"/>
        <end position="98"/>
    </location>
</feature>
<dbReference type="eggNOG" id="COG0681">
    <property type="taxonomic scope" value="Bacteria"/>
</dbReference>
<dbReference type="HOGENOM" id="CLU_089996_2_0_11"/>
<keyword evidence="9" id="KW-1185">Reference proteome</keyword>
<dbReference type="RefSeq" id="WP_007077597.1">
    <property type="nucleotide sequence ID" value="NZ_CM001024.1"/>
</dbReference>
<keyword evidence="4 6" id="KW-0472">Membrane</keyword>
<comment type="caution">
    <text evidence="8">The sequence shown here is derived from an EMBL/GenBank/DDBJ whole genome shotgun (WGS) entry which is preliminary data.</text>
</comment>
<dbReference type="CDD" id="cd06530">
    <property type="entry name" value="S26_SPase_I"/>
    <property type="match status" value="1"/>
</dbReference>
<feature type="transmembrane region" description="Helical" evidence="6">
    <location>
        <begin position="153"/>
        <end position="174"/>
    </location>
</feature>
<dbReference type="SUPFAM" id="SSF51306">
    <property type="entry name" value="LexA/Signal peptidase"/>
    <property type="match status" value="1"/>
</dbReference>
<evidence type="ECO:0000313" key="9">
    <source>
        <dbReference type="Proteomes" id="UP000003111"/>
    </source>
</evidence>
<evidence type="ECO:0000256" key="3">
    <source>
        <dbReference type="ARBA" id="ARBA00022989"/>
    </source>
</evidence>
<keyword evidence="8" id="KW-0378">Hydrolase</keyword>
<dbReference type="InterPro" id="IPR036286">
    <property type="entry name" value="LexA/Signal_pep-like_sf"/>
</dbReference>
<evidence type="ECO:0000256" key="5">
    <source>
        <dbReference type="NCBIfam" id="TIGR02228"/>
    </source>
</evidence>
<dbReference type="Gene3D" id="2.10.109.10">
    <property type="entry name" value="Umud Fragment, subunit A"/>
    <property type="match status" value="1"/>
</dbReference>
<dbReference type="InterPro" id="IPR001733">
    <property type="entry name" value="Peptidase_S26B"/>
</dbReference>
<dbReference type="AlphaFoldDB" id="E2S9D5"/>
<dbReference type="GO" id="GO:0006465">
    <property type="term" value="P:signal peptide processing"/>
    <property type="evidence" value="ECO:0007669"/>
    <property type="project" value="UniProtKB-UniRule"/>
</dbReference>
<dbReference type="GO" id="GO:0009003">
    <property type="term" value="F:signal peptidase activity"/>
    <property type="evidence" value="ECO:0007669"/>
    <property type="project" value="UniProtKB-EC"/>
</dbReference>
<comment type="subcellular location">
    <subcellularLocation>
        <location evidence="1">Membrane</location>
    </subcellularLocation>
</comment>
<dbReference type="OrthoDB" id="3178064at2"/>
<evidence type="ECO:0000259" key="7">
    <source>
        <dbReference type="Pfam" id="PF10502"/>
    </source>
</evidence>
<organism evidence="8 9">
    <name type="scientific">Aeromicrobium marinum DSM 15272</name>
    <dbReference type="NCBI Taxonomy" id="585531"/>
    <lineage>
        <taxon>Bacteria</taxon>
        <taxon>Bacillati</taxon>
        <taxon>Actinomycetota</taxon>
        <taxon>Actinomycetes</taxon>
        <taxon>Propionibacteriales</taxon>
        <taxon>Nocardioidaceae</taxon>
        <taxon>Aeromicrobium</taxon>
    </lineage>
</organism>
<dbReference type="NCBIfam" id="TIGR02228">
    <property type="entry name" value="sigpep_I_arch"/>
    <property type="match status" value="1"/>
</dbReference>
<protein>
    <recommendedName>
        <fullName evidence="5">Signal peptidase I</fullName>
        <ecNumber evidence="5">3.4.21.89</ecNumber>
    </recommendedName>
</protein>
<dbReference type="PANTHER" id="PTHR10806">
    <property type="entry name" value="SIGNAL PEPTIDASE COMPLEX CATALYTIC SUBUNIT SEC11"/>
    <property type="match status" value="1"/>
</dbReference>
<accession>E2S9D5</accession>
<dbReference type="InterPro" id="IPR019533">
    <property type="entry name" value="Peptidase_S26"/>
</dbReference>
<dbReference type="EC" id="3.4.21.89" evidence="5"/>
<feature type="transmembrane region" description="Helical" evidence="6">
    <location>
        <begin position="12"/>
        <end position="37"/>
    </location>
</feature>
<dbReference type="STRING" id="585531.HMPREF0063_10575"/>
<dbReference type="PANTHER" id="PTHR10806:SF6">
    <property type="entry name" value="SIGNAL PEPTIDASE COMPLEX CATALYTIC SUBUNIT SEC11"/>
    <property type="match status" value="1"/>
</dbReference>
<keyword evidence="3 6" id="KW-1133">Transmembrane helix</keyword>
<dbReference type="Proteomes" id="UP000003111">
    <property type="component" value="Unassembled WGS sequence"/>
</dbReference>
<dbReference type="GO" id="GO:0016020">
    <property type="term" value="C:membrane"/>
    <property type="evidence" value="ECO:0007669"/>
    <property type="project" value="UniProtKB-SubCell"/>
</dbReference>
<name>E2S9D5_9ACTN</name>
<evidence type="ECO:0000256" key="1">
    <source>
        <dbReference type="ARBA" id="ARBA00004370"/>
    </source>
</evidence>
<dbReference type="GO" id="GO:0004252">
    <property type="term" value="F:serine-type endopeptidase activity"/>
    <property type="evidence" value="ECO:0007669"/>
    <property type="project" value="UniProtKB-UniRule"/>
</dbReference>
<dbReference type="EMBL" id="ACLF03000003">
    <property type="protein sequence ID" value="EFQ83859.1"/>
    <property type="molecule type" value="Genomic_DNA"/>
</dbReference>
<evidence type="ECO:0000256" key="6">
    <source>
        <dbReference type="SAM" id="Phobius"/>
    </source>
</evidence>
<sequence length="196" mass="21067">MTTHRLDAIGPLRWIGQVIAWTVILGVGLVVAAAVVVPRIAGATPYTVLTSSMEPGMPPGTLVVTRPVEAEEVRVGDVITYQLESGRPTVVTHRVVGVEYDLTGELRLITQGDANDIPDADAVLPVQVRGERWYAIPFIGHITTKISNDTRQVATVAVATALVGYAGFMFVGAVRDRRTTRSTTHQNISTEEGAPR</sequence>
<evidence type="ECO:0000256" key="4">
    <source>
        <dbReference type="ARBA" id="ARBA00023136"/>
    </source>
</evidence>
<gene>
    <name evidence="8" type="ORF">HMPREF0063_10575</name>
</gene>
<evidence type="ECO:0000313" key="8">
    <source>
        <dbReference type="EMBL" id="EFQ83859.1"/>
    </source>
</evidence>
<evidence type="ECO:0000256" key="2">
    <source>
        <dbReference type="ARBA" id="ARBA00022692"/>
    </source>
</evidence>
<keyword evidence="2 6" id="KW-0812">Transmembrane</keyword>